<dbReference type="Pfam" id="PF00805">
    <property type="entry name" value="Pentapeptide"/>
    <property type="match status" value="1"/>
</dbReference>
<sequence length="94" mass="9994">MTQAARYGKGQFKIDLAGAFIRRTDLSNANLEGADLSRADCANAIFRGANMKDAILDGTVLKGADLTGARNLTKAQIARAIVDERTILPSDLAD</sequence>
<proteinExistence type="predicted"/>
<dbReference type="RefSeq" id="WP_142861736.1">
    <property type="nucleotide sequence ID" value="NZ_VJMF01000013.1"/>
</dbReference>
<comment type="caution">
    <text evidence="2">The sequence shown here is derived from an EMBL/GenBank/DDBJ whole genome shotgun (WGS) entry which is preliminary data.</text>
</comment>
<dbReference type="PANTHER" id="PTHR47485:SF1">
    <property type="entry name" value="THYLAKOID LUMENAL 17.4 KDA PROTEIN, CHLOROPLASTIC"/>
    <property type="match status" value="1"/>
</dbReference>
<dbReference type="EMBL" id="VJMF01000013">
    <property type="protein sequence ID" value="TRL37315.1"/>
    <property type="molecule type" value="Genomic_DNA"/>
</dbReference>
<dbReference type="AlphaFoldDB" id="A0A549T608"/>
<gene>
    <name evidence="2" type="ORF">FM996_02780</name>
</gene>
<reference evidence="2 3" key="1">
    <citation type="submission" date="2019-07" db="EMBL/GenBank/DDBJ databases">
        <title>Ln-dependent methylotrophs.</title>
        <authorList>
            <person name="Tani A."/>
        </authorList>
    </citation>
    <scope>NUCLEOTIDE SEQUENCE [LARGE SCALE GENOMIC DNA]</scope>
    <source>
        <strain evidence="2 3">SM89A</strain>
    </source>
</reference>
<evidence type="ECO:0000313" key="3">
    <source>
        <dbReference type="Proteomes" id="UP000316781"/>
    </source>
</evidence>
<dbReference type="Proteomes" id="UP000316781">
    <property type="component" value="Unassembled WGS sequence"/>
</dbReference>
<protein>
    <submittedName>
        <fullName evidence="2">Pentapeptide repeat-containing protein</fullName>
    </submittedName>
</protein>
<organism evidence="2 3">
    <name type="scientific">Methylosinus sporium</name>
    <dbReference type="NCBI Taxonomy" id="428"/>
    <lineage>
        <taxon>Bacteria</taxon>
        <taxon>Pseudomonadati</taxon>
        <taxon>Pseudomonadota</taxon>
        <taxon>Alphaproteobacteria</taxon>
        <taxon>Hyphomicrobiales</taxon>
        <taxon>Methylocystaceae</taxon>
        <taxon>Methylosinus</taxon>
    </lineage>
</organism>
<dbReference type="PANTHER" id="PTHR47485">
    <property type="entry name" value="THYLAKOID LUMENAL 17.4 KDA PROTEIN, CHLOROPLASTIC"/>
    <property type="match status" value="1"/>
</dbReference>
<keyword evidence="1" id="KW-0677">Repeat</keyword>
<name>A0A549T608_METSR</name>
<dbReference type="InterPro" id="IPR001646">
    <property type="entry name" value="5peptide_repeat"/>
</dbReference>
<evidence type="ECO:0000256" key="1">
    <source>
        <dbReference type="ARBA" id="ARBA00022737"/>
    </source>
</evidence>
<dbReference type="SUPFAM" id="SSF141571">
    <property type="entry name" value="Pentapeptide repeat-like"/>
    <property type="match status" value="1"/>
</dbReference>
<accession>A0A549T608</accession>
<dbReference type="Gene3D" id="2.160.20.80">
    <property type="entry name" value="E3 ubiquitin-protein ligase SopA"/>
    <property type="match status" value="1"/>
</dbReference>
<evidence type="ECO:0000313" key="2">
    <source>
        <dbReference type="EMBL" id="TRL37315.1"/>
    </source>
</evidence>